<evidence type="ECO:0000313" key="1">
    <source>
        <dbReference type="EMBL" id="KKM89780.1"/>
    </source>
</evidence>
<accession>A0A0F9NM13</accession>
<reference evidence="1" key="1">
    <citation type="journal article" date="2015" name="Nature">
        <title>Complex archaea that bridge the gap between prokaryotes and eukaryotes.</title>
        <authorList>
            <person name="Spang A."/>
            <person name="Saw J.H."/>
            <person name="Jorgensen S.L."/>
            <person name="Zaremba-Niedzwiedzka K."/>
            <person name="Martijn J."/>
            <person name="Lind A.E."/>
            <person name="van Eijk R."/>
            <person name="Schleper C."/>
            <person name="Guy L."/>
            <person name="Ettema T.J."/>
        </authorList>
    </citation>
    <scope>NUCLEOTIDE SEQUENCE</scope>
</reference>
<organism evidence="1">
    <name type="scientific">marine sediment metagenome</name>
    <dbReference type="NCBI Taxonomy" id="412755"/>
    <lineage>
        <taxon>unclassified sequences</taxon>
        <taxon>metagenomes</taxon>
        <taxon>ecological metagenomes</taxon>
    </lineage>
</organism>
<protein>
    <submittedName>
        <fullName evidence="1">Uncharacterized protein</fullName>
    </submittedName>
</protein>
<proteinExistence type="predicted"/>
<sequence length="74" mass="9006">MTNQYRLQNLNGNLPRSVKGGKEMTLRYWHKKKKTLKDYVWTPKDKLPRSQVMDEVARKGKGWKAVFNFFKWRF</sequence>
<gene>
    <name evidence="1" type="ORF">LCGC14_1245330</name>
</gene>
<dbReference type="EMBL" id="LAZR01006767">
    <property type="protein sequence ID" value="KKM89780.1"/>
    <property type="molecule type" value="Genomic_DNA"/>
</dbReference>
<name>A0A0F9NM13_9ZZZZ</name>
<dbReference type="AlphaFoldDB" id="A0A0F9NM13"/>
<comment type="caution">
    <text evidence="1">The sequence shown here is derived from an EMBL/GenBank/DDBJ whole genome shotgun (WGS) entry which is preliminary data.</text>
</comment>